<feature type="compositionally biased region" description="Polar residues" evidence="8">
    <location>
        <begin position="425"/>
        <end position="434"/>
    </location>
</feature>
<keyword evidence="11" id="KW-1185">Reference proteome</keyword>
<feature type="region of interest" description="Disordered" evidence="8">
    <location>
        <begin position="687"/>
        <end position="857"/>
    </location>
</feature>
<dbReference type="EMBL" id="NBII01000004">
    <property type="protein sequence ID" value="PAV19631.1"/>
    <property type="molecule type" value="Genomic_DNA"/>
</dbReference>
<keyword evidence="6" id="KW-0963">Cytoplasm</keyword>
<evidence type="ECO:0000256" key="2">
    <source>
        <dbReference type="ARBA" id="ARBA00004123"/>
    </source>
</evidence>
<feature type="compositionally biased region" description="Low complexity" evidence="8">
    <location>
        <begin position="388"/>
        <end position="401"/>
    </location>
</feature>
<comment type="caution">
    <text evidence="10">The sequence shown here is derived from an EMBL/GenBank/DDBJ whole genome shotgun (WGS) entry which is preliminary data.</text>
</comment>
<feature type="compositionally biased region" description="Basic and acidic residues" evidence="8">
    <location>
        <begin position="348"/>
        <end position="364"/>
    </location>
</feature>
<name>A0A286UJ40_9AGAM</name>
<evidence type="ECO:0000256" key="8">
    <source>
        <dbReference type="SAM" id="MobiDB-lite"/>
    </source>
</evidence>
<dbReference type="PANTHER" id="PTHR41391:SF1">
    <property type="entry name" value="RESTRICTION OF TELOMERE CAPPING PROTEIN 4"/>
    <property type="match status" value="1"/>
</dbReference>
<dbReference type="InParanoid" id="A0A286UJ40"/>
<evidence type="ECO:0000259" key="9">
    <source>
        <dbReference type="SMART" id="SM01312"/>
    </source>
</evidence>
<evidence type="ECO:0000256" key="6">
    <source>
        <dbReference type="ARBA" id="ARBA00022490"/>
    </source>
</evidence>
<feature type="domain" description="Restriction of telomere capping protein 4 C-terminal" evidence="9">
    <location>
        <begin position="530"/>
        <end position="655"/>
    </location>
</feature>
<evidence type="ECO:0000256" key="4">
    <source>
        <dbReference type="ARBA" id="ARBA00009461"/>
    </source>
</evidence>
<dbReference type="InterPro" id="IPR039024">
    <property type="entry name" value="RTC4"/>
</dbReference>
<dbReference type="GO" id="GO:0005737">
    <property type="term" value="C:cytoplasm"/>
    <property type="evidence" value="ECO:0007669"/>
    <property type="project" value="UniProtKB-SubCell"/>
</dbReference>
<comment type="function">
    <text evidence="1">May be involved in a process influencing telomere capping.</text>
</comment>
<dbReference type="Proteomes" id="UP000217199">
    <property type="component" value="Unassembled WGS sequence"/>
</dbReference>
<organism evidence="10 11">
    <name type="scientific">Pyrrhoderma noxium</name>
    <dbReference type="NCBI Taxonomy" id="2282107"/>
    <lineage>
        <taxon>Eukaryota</taxon>
        <taxon>Fungi</taxon>
        <taxon>Dikarya</taxon>
        <taxon>Basidiomycota</taxon>
        <taxon>Agaricomycotina</taxon>
        <taxon>Agaricomycetes</taxon>
        <taxon>Hymenochaetales</taxon>
        <taxon>Hymenochaetaceae</taxon>
        <taxon>Pyrrhoderma</taxon>
    </lineage>
</organism>
<evidence type="ECO:0000256" key="5">
    <source>
        <dbReference type="ARBA" id="ARBA00015162"/>
    </source>
</evidence>
<protein>
    <recommendedName>
        <fullName evidence="5">Restriction of telomere capping protein 4</fullName>
    </recommendedName>
</protein>
<dbReference type="STRING" id="2282107.A0A286UJ40"/>
<dbReference type="SMART" id="SM01312">
    <property type="entry name" value="RTC4"/>
    <property type="match status" value="1"/>
</dbReference>
<feature type="compositionally biased region" description="Low complexity" evidence="8">
    <location>
        <begin position="731"/>
        <end position="746"/>
    </location>
</feature>
<feature type="compositionally biased region" description="Basic and acidic residues" evidence="8">
    <location>
        <begin position="799"/>
        <end position="826"/>
    </location>
</feature>
<feature type="region of interest" description="Disordered" evidence="8">
    <location>
        <begin position="224"/>
        <end position="434"/>
    </location>
</feature>
<comment type="similarity">
    <text evidence="4">Belongs to the RTC4 family.</text>
</comment>
<feature type="region of interest" description="Disordered" evidence="8">
    <location>
        <begin position="662"/>
        <end position="681"/>
    </location>
</feature>
<evidence type="ECO:0000313" key="10">
    <source>
        <dbReference type="EMBL" id="PAV19631.1"/>
    </source>
</evidence>
<keyword evidence="7" id="KW-0539">Nucleus</keyword>
<feature type="region of interest" description="Disordered" evidence="8">
    <location>
        <begin position="43"/>
        <end position="70"/>
    </location>
</feature>
<feature type="compositionally biased region" description="Polar residues" evidence="8">
    <location>
        <begin position="828"/>
        <end position="857"/>
    </location>
</feature>
<sequence length="857" mass="96200">MYLNSALLSSTDLKLIIQDLVLKHMEDIYVELEHENVTLKQSQELSHSRLRRPFSTSSQQSITTSSTGESGYLPHLRCRPAAIKNFNFSIKTPLSKLAEPSSGAMPSKKSNNTLADYGQTVYTHDSSGRSSKGTYRCIGTKSGLVDEAYEGHKLNQTETDVVSKKQLKNGRYDIRSRGTIIHPPDEDAGDVSSDPLNLKTDGDSELSLTESTKINYAPKSFAGREASYPKTKVSRNSTQESKTSSLIKSSLMSKSARTKSVNTTQGPKFKNGNNLLKALDKNEPSTSETRSSSTPSSRQKFIETSLRAESTVSRQLIVPKNRPVPREFPMSEKFRRSNSRRSTSSERNSSHSEDDQTSEYERSMLENQTKQSVQGITRPFPMSPTNFSHKPPSVSSSVSESTRNDSESDEYPDPIKLFGDVKPHSGNSRSKNGLSGNDLCPFCDMVFPSKPSPFLLKMLSGILPESYPDPRPTNKLGRKAPLLTYLNMCQRHQFEQEQLPAAVIAGWPTHIDFSRLPKRVKGMRAPLDRIIKSKKSSFFWEELETLFKDKGVRSVVGITGQFENFEKRLPGYYGEQGSIIIFQTLTEMFPPEIMDVDTVAPLTPEEFLQFILVPECAIRLIQTDMRNNGDKKASLVEAIQTLRESSKYGIAMFPDFDNREGPSLSVCMTTRKGKTPETRDERVIYEDVLPRSSQGQKAERSRRGKDLVSKISSECRRDEKRKGKARRDVVASSGSELEAEESPPSSQLTRDGSTRGKKRHSDSEDYYIPSSSSKRKKGESLRSGHTNRSRRGGSQVIHFKSDRAKDYITEKSHKSRQEPKRVEKRSNNKLNQSQHLSSMRDNNNWILDDSSAPSSPQ</sequence>
<feature type="region of interest" description="Disordered" evidence="8">
    <location>
        <begin position="174"/>
        <end position="205"/>
    </location>
</feature>
<feature type="compositionally biased region" description="Polar residues" evidence="8">
    <location>
        <begin position="258"/>
        <end position="274"/>
    </location>
</feature>
<feature type="compositionally biased region" description="Low complexity" evidence="8">
    <location>
        <begin position="284"/>
        <end position="298"/>
    </location>
</feature>
<evidence type="ECO:0000256" key="3">
    <source>
        <dbReference type="ARBA" id="ARBA00004496"/>
    </source>
</evidence>
<evidence type="ECO:0000256" key="7">
    <source>
        <dbReference type="ARBA" id="ARBA00023242"/>
    </source>
</evidence>
<feature type="compositionally biased region" description="Low complexity" evidence="8">
    <location>
        <begin position="241"/>
        <end position="255"/>
    </location>
</feature>
<dbReference type="AlphaFoldDB" id="A0A286UJ40"/>
<comment type="subcellular location">
    <subcellularLocation>
        <location evidence="3">Cytoplasm</location>
    </subcellularLocation>
    <subcellularLocation>
        <location evidence="2">Nucleus</location>
    </subcellularLocation>
</comment>
<evidence type="ECO:0000313" key="11">
    <source>
        <dbReference type="Proteomes" id="UP000217199"/>
    </source>
</evidence>
<reference evidence="10 11" key="1">
    <citation type="journal article" date="2017" name="Mol. Ecol.">
        <title>Comparative and population genomic landscape of Phellinus noxius: A hypervariable fungus causing root rot in trees.</title>
        <authorList>
            <person name="Chung C.L."/>
            <person name="Lee T.J."/>
            <person name="Akiba M."/>
            <person name="Lee H.H."/>
            <person name="Kuo T.H."/>
            <person name="Liu D."/>
            <person name="Ke H.M."/>
            <person name="Yokoi T."/>
            <person name="Roa M.B."/>
            <person name="Lu M.J."/>
            <person name="Chang Y.Y."/>
            <person name="Ann P.J."/>
            <person name="Tsai J.N."/>
            <person name="Chen C.Y."/>
            <person name="Tzean S.S."/>
            <person name="Ota Y."/>
            <person name="Hattori T."/>
            <person name="Sahashi N."/>
            <person name="Liou R.F."/>
            <person name="Kikuchi T."/>
            <person name="Tsai I.J."/>
        </authorList>
    </citation>
    <scope>NUCLEOTIDE SEQUENCE [LARGE SCALE GENOMIC DNA]</scope>
    <source>
        <strain evidence="10 11">FFPRI411160</strain>
    </source>
</reference>
<accession>A0A286UJ40</accession>
<feature type="compositionally biased region" description="Basic and acidic residues" evidence="8">
    <location>
        <begin position="697"/>
        <end position="729"/>
    </location>
</feature>
<proteinExistence type="inferred from homology"/>
<dbReference type="InterPro" id="IPR028094">
    <property type="entry name" value="RTC4_C"/>
</dbReference>
<feature type="compositionally biased region" description="Polar residues" evidence="8">
    <location>
        <begin position="365"/>
        <end position="375"/>
    </location>
</feature>
<feature type="compositionally biased region" description="Low complexity" evidence="8">
    <location>
        <begin position="55"/>
        <end position="67"/>
    </location>
</feature>
<dbReference type="GO" id="GO:0005634">
    <property type="term" value="C:nucleus"/>
    <property type="evidence" value="ECO:0007669"/>
    <property type="project" value="UniProtKB-SubCell"/>
</dbReference>
<dbReference type="PANTHER" id="PTHR41391">
    <property type="entry name" value="RESTRICTION OF TELOMERE CAPPING PROTEIN 4"/>
    <property type="match status" value="1"/>
</dbReference>
<evidence type="ECO:0000256" key="1">
    <source>
        <dbReference type="ARBA" id="ARBA00002738"/>
    </source>
</evidence>
<gene>
    <name evidence="10" type="ORF">PNOK_0456500</name>
</gene>
<dbReference type="OrthoDB" id="128308at2759"/>
<dbReference type="Pfam" id="PF14474">
    <property type="entry name" value="RTC4"/>
    <property type="match status" value="1"/>
</dbReference>